<dbReference type="EMBL" id="LNIX01000002">
    <property type="protein sequence ID" value="OXA60905.1"/>
    <property type="molecule type" value="Genomic_DNA"/>
</dbReference>
<feature type="binding site" evidence="14">
    <location>
        <position position="122"/>
    </location>
    <ligand>
        <name>(2R)-3-phosphoglycerate</name>
        <dbReference type="ChEBI" id="CHEBI:58272"/>
    </ligand>
</feature>
<feature type="binding site" evidence="15">
    <location>
        <position position="220"/>
    </location>
    <ligand>
        <name>ATP</name>
        <dbReference type="ChEBI" id="CHEBI:30616"/>
    </ligand>
</feature>
<evidence type="ECO:0000256" key="17">
    <source>
        <dbReference type="RuleBase" id="RU000696"/>
    </source>
</evidence>
<evidence type="ECO:0000256" key="8">
    <source>
        <dbReference type="ARBA" id="ARBA00022723"/>
    </source>
</evidence>
<evidence type="ECO:0000256" key="6">
    <source>
        <dbReference type="ARBA" id="ARBA00013061"/>
    </source>
</evidence>
<keyword evidence="12" id="KW-0460">Magnesium</keyword>
<dbReference type="CDD" id="cd00318">
    <property type="entry name" value="Phosphoglycerate_kinase"/>
    <property type="match status" value="1"/>
</dbReference>
<dbReference type="PIRSF" id="PIRSF000724">
    <property type="entry name" value="Pgk"/>
    <property type="match status" value="1"/>
</dbReference>
<evidence type="ECO:0000256" key="9">
    <source>
        <dbReference type="ARBA" id="ARBA00022741"/>
    </source>
</evidence>
<evidence type="ECO:0000256" key="7">
    <source>
        <dbReference type="ARBA" id="ARBA00022679"/>
    </source>
</evidence>
<dbReference type="OMA" id="DMIFDIG"/>
<protein>
    <recommendedName>
        <fullName evidence="6 16">Phosphoglycerate kinase</fullName>
        <ecNumber evidence="6 16">2.7.2.3</ecNumber>
    </recommendedName>
</protein>
<evidence type="ECO:0000256" key="12">
    <source>
        <dbReference type="ARBA" id="ARBA00022842"/>
    </source>
</evidence>
<evidence type="ECO:0000313" key="18">
    <source>
        <dbReference type="EMBL" id="OXA60905.1"/>
    </source>
</evidence>
<comment type="subcellular location">
    <subcellularLocation>
        <location evidence="3">Cytoplasm</location>
    </subcellularLocation>
</comment>
<feature type="binding site" evidence="14">
    <location>
        <begin position="24"/>
        <end position="26"/>
    </location>
    <ligand>
        <name>substrate</name>
    </ligand>
</feature>
<dbReference type="UniPathway" id="UPA00109">
    <property type="reaction ID" value="UER00185"/>
</dbReference>
<dbReference type="InterPro" id="IPR015824">
    <property type="entry name" value="Phosphoglycerate_kinase_N"/>
</dbReference>
<dbReference type="FunFam" id="3.40.50.1260:FF:000031">
    <property type="entry name" value="Phosphoglycerate kinase 1"/>
    <property type="match status" value="1"/>
</dbReference>
<dbReference type="InterPro" id="IPR036043">
    <property type="entry name" value="Phosphoglycerate_kinase_sf"/>
</dbReference>
<feature type="binding site" evidence="15">
    <location>
        <position position="344"/>
    </location>
    <ligand>
        <name>ATP</name>
        <dbReference type="ChEBI" id="CHEBI:30616"/>
    </ligand>
</feature>
<dbReference type="PRINTS" id="PR00477">
    <property type="entry name" value="PHGLYCKINASE"/>
</dbReference>
<keyword evidence="11 15" id="KW-0067">ATP-binding</keyword>
<dbReference type="PANTHER" id="PTHR11406">
    <property type="entry name" value="PHOSPHOGLYCERATE KINASE"/>
    <property type="match status" value="1"/>
</dbReference>
<name>A0A226ETG6_FOLCA</name>
<keyword evidence="10 16" id="KW-0418">Kinase</keyword>
<gene>
    <name evidence="18" type="ORF">Fcan01_05090</name>
</gene>
<comment type="cofactor">
    <cofactor evidence="2">
        <name>Mg(2+)</name>
        <dbReference type="ChEBI" id="CHEBI:18420"/>
    </cofactor>
</comment>
<sequence>MSVFKKLPIDKVDLKGKRVLIRVDFNVPLTKTAPITITNTQRITAALPTINHALATARCVILASHLGRPDGFPNEKYTLKPVAEELERLLKTKVHFLKDCVGDEVEQFCSTASGLVLLENLRFHLEEEGKGVDPKSGEKVKATADQVKSFRASLRKLADVYINDAFGTAHRAHSSMMGDGYEIRASGFLLKKELDYFAKALDQPERPFLAILGGAKVADKILLIENLLEKVDSMIIGGGMAFTFLKVLNGVEIGNSLYDSEGATIVPKLVEKAKAKNVTIHLPIDMTIADAFSATANVESVKASDGVKAGWMGLDVGPESAKLFADVVKSAKTIVWNGPMGVFEFEAFAAGTKTVMDAVVDATKSGTVSIIGGGDTATCCAKWGTEEAVSHVSTGGGASLELLEGKVLPGVAALSDDA</sequence>
<evidence type="ECO:0000256" key="15">
    <source>
        <dbReference type="PIRSR" id="PIRSR000724-2"/>
    </source>
</evidence>
<dbReference type="Pfam" id="PF00162">
    <property type="entry name" value="PGK"/>
    <property type="match status" value="1"/>
</dbReference>
<evidence type="ECO:0000256" key="16">
    <source>
        <dbReference type="RuleBase" id="RU000532"/>
    </source>
</evidence>
<dbReference type="FunFam" id="3.40.50.1260:FF:000019">
    <property type="entry name" value="Phosphoglycerate kinase 1"/>
    <property type="match status" value="1"/>
</dbReference>
<evidence type="ECO:0000256" key="4">
    <source>
        <dbReference type="ARBA" id="ARBA00004838"/>
    </source>
</evidence>
<evidence type="ECO:0000256" key="11">
    <source>
        <dbReference type="ARBA" id="ARBA00022840"/>
    </source>
</evidence>
<reference evidence="19" key="2">
    <citation type="journal article" date="2019" name="Sci. Rep.">
        <title>No signal of deleterious mutation accumulation in conserved gene sequences of extant asexual hexapods.</title>
        <authorList>
            <person name="Brandt A."/>
            <person name="Bast J."/>
            <person name="Scheu S."/>
            <person name="Meusemann K."/>
            <person name="Donath A."/>
            <person name="Schuette K."/>
            <person name="Machida R."/>
            <person name="Kraaijeveld K."/>
        </authorList>
    </citation>
    <scope>NUCLEOTIDE SEQUENCE</scope>
    <source>
        <strain evidence="19">OG3464</strain>
    </source>
</reference>
<evidence type="ECO:0000313" key="20">
    <source>
        <dbReference type="Proteomes" id="UP000198287"/>
    </source>
</evidence>
<dbReference type="GO" id="GO:0005829">
    <property type="term" value="C:cytosol"/>
    <property type="evidence" value="ECO:0007669"/>
    <property type="project" value="TreeGrafter"/>
</dbReference>
<dbReference type="OrthoDB" id="275353at2759"/>
<comment type="subunit">
    <text evidence="17">Monomer.</text>
</comment>
<evidence type="ECO:0000256" key="1">
    <source>
        <dbReference type="ARBA" id="ARBA00000642"/>
    </source>
</evidence>
<dbReference type="GO" id="GO:0043531">
    <property type="term" value="F:ADP binding"/>
    <property type="evidence" value="ECO:0007669"/>
    <property type="project" value="TreeGrafter"/>
</dbReference>
<feature type="binding site" evidence="14">
    <location>
        <begin position="65"/>
        <end position="68"/>
    </location>
    <ligand>
        <name>substrate</name>
    </ligand>
</feature>
<feature type="binding site" evidence="15">
    <location>
        <position position="313"/>
    </location>
    <ligand>
        <name>ATP</name>
        <dbReference type="ChEBI" id="CHEBI:30616"/>
    </ligand>
</feature>
<dbReference type="GO" id="GO:0006094">
    <property type="term" value="P:gluconeogenesis"/>
    <property type="evidence" value="ECO:0007669"/>
    <property type="project" value="TreeGrafter"/>
</dbReference>
<dbReference type="PANTHER" id="PTHR11406:SF0">
    <property type="entry name" value="PHOSPHOGLYCERATE KINASE"/>
    <property type="match status" value="1"/>
</dbReference>
<comment type="similarity">
    <text evidence="5 16">Belongs to the phosphoglycerate kinase family.</text>
</comment>
<dbReference type="Gene3D" id="3.40.50.1260">
    <property type="entry name" value="Phosphoglycerate kinase, N-terminal domain"/>
    <property type="match status" value="3"/>
</dbReference>
<feature type="binding site" evidence="14">
    <location>
        <position position="42"/>
    </location>
    <ligand>
        <name>(2R)-3-phosphoglycerate</name>
        <dbReference type="ChEBI" id="CHEBI:58272"/>
    </ligand>
</feature>
<dbReference type="GO" id="GO:0046872">
    <property type="term" value="F:metal ion binding"/>
    <property type="evidence" value="ECO:0007669"/>
    <property type="project" value="UniProtKB-KW"/>
</dbReference>
<evidence type="ECO:0000256" key="13">
    <source>
        <dbReference type="ARBA" id="ARBA00023152"/>
    </source>
</evidence>
<evidence type="ECO:0000313" key="19">
    <source>
        <dbReference type="EMBL" id="QBH73953.1"/>
    </source>
</evidence>
<dbReference type="GO" id="GO:0006096">
    <property type="term" value="P:glycolytic process"/>
    <property type="evidence" value="ECO:0007669"/>
    <property type="project" value="UniProtKB-UniPathway"/>
</dbReference>
<reference evidence="18 20" key="1">
    <citation type="submission" date="2015-12" db="EMBL/GenBank/DDBJ databases">
        <title>The genome of Folsomia candida.</title>
        <authorList>
            <person name="Faddeeva A."/>
            <person name="Derks M.F."/>
            <person name="Anvar Y."/>
            <person name="Smit S."/>
            <person name="Van Straalen N."/>
            <person name="Roelofs D."/>
        </authorList>
    </citation>
    <scope>NUCLEOTIDE SEQUENCE [LARGE SCALE GENOMIC DNA]</scope>
    <source>
        <strain evidence="18 20">VU population</strain>
        <tissue evidence="18">Whole body</tissue>
    </source>
</reference>
<keyword evidence="9" id="KW-0547">Nucleotide-binding</keyword>
<evidence type="ECO:0000256" key="2">
    <source>
        <dbReference type="ARBA" id="ARBA00001946"/>
    </source>
</evidence>
<feature type="binding site" evidence="14">
    <location>
        <position position="171"/>
    </location>
    <ligand>
        <name>(2R)-3-phosphoglycerate</name>
        <dbReference type="ChEBI" id="CHEBI:58272"/>
    </ligand>
</feature>
<dbReference type="STRING" id="158441.A0A226ETG6"/>
<comment type="catalytic activity">
    <reaction evidence="1 16">
        <text>(2R)-3-phosphoglycerate + ATP = (2R)-3-phospho-glyceroyl phosphate + ADP</text>
        <dbReference type="Rhea" id="RHEA:14801"/>
        <dbReference type="ChEBI" id="CHEBI:30616"/>
        <dbReference type="ChEBI" id="CHEBI:57604"/>
        <dbReference type="ChEBI" id="CHEBI:58272"/>
        <dbReference type="ChEBI" id="CHEBI:456216"/>
        <dbReference type="EC" id="2.7.2.3"/>
    </reaction>
</comment>
<dbReference type="InterPro" id="IPR001576">
    <property type="entry name" value="Phosphoglycerate_kinase"/>
</dbReference>
<dbReference type="EMBL" id="MH799794">
    <property type="protein sequence ID" value="QBH73953.1"/>
    <property type="molecule type" value="mRNA"/>
</dbReference>
<dbReference type="HAMAP" id="MF_00145">
    <property type="entry name" value="Phosphoglyc_kinase"/>
    <property type="match status" value="1"/>
</dbReference>
<keyword evidence="13" id="KW-0324">Glycolysis</keyword>
<evidence type="ECO:0000256" key="10">
    <source>
        <dbReference type="ARBA" id="ARBA00022777"/>
    </source>
</evidence>
<organism evidence="18 20">
    <name type="scientific">Folsomia candida</name>
    <name type="common">Springtail</name>
    <dbReference type="NCBI Taxonomy" id="158441"/>
    <lineage>
        <taxon>Eukaryota</taxon>
        <taxon>Metazoa</taxon>
        <taxon>Ecdysozoa</taxon>
        <taxon>Arthropoda</taxon>
        <taxon>Hexapoda</taxon>
        <taxon>Collembola</taxon>
        <taxon>Entomobryomorpha</taxon>
        <taxon>Isotomoidea</taxon>
        <taxon>Isotomidae</taxon>
        <taxon>Proisotominae</taxon>
        <taxon>Folsomia</taxon>
    </lineage>
</organism>
<dbReference type="AlphaFoldDB" id="A0A226ETG6"/>
<keyword evidence="20" id="KW-1185">Reference proteome</keyword>
<keyword evidence="7 16" id="KW-0808">Transferase</keyword>
<accession>A0A226ETG6</accession>
<dbReference type="GO" id="GO:0004618">
    <property type="term" value="F:phosphoglycerate kinase activity"/>
    <property type="evidence" value="ECO:0007669"/>
    <property type="project" value="UniProtKB-EC"/>
</dbReference>
<dbReference type="InterPro" id="IPR015911">
    <property type="entry name" value="Phosphoglycerate_kinase_CS"/>
</dbReference>
<dbReference type="PROSITE" id="PS00111">
    <property type="entry name" value="PGLYCERATE_KINASE"/>
    <property type="match status" value="1"/>
</dbReference>
<dbReference type="Proteomes" id="UP000198287">
    <property type="component" value="Unassembled WGS sequence"/>
</dbReference>
<dbReference type="EC" id="2.7.2.3" evidence="6 16"/>
<comment type="pathway">
    <text evidence="4 16">Carbohydrate degradation; glycolysis; pyruvate from D-glyceraldehyde 3-phosphate: step 2/5.</text>
</comment>
<dbReference type="GO" id="GO:0005524">
    <property type="term" value="F:ATP binding"/>
    <property type="evidence" value="ECO:0007669"/>
    <property type="project" value="UniProtKB-KW"/>
</dbReference>
<keyword evidence="8" id="KW-0479">Metal-binding</keyword>
<proteinExistence type="evidence at transcript level"/>
<evidence type="ECO:0000256" key="3">
    <source>
        <dbReference type="ARBA" id="ARBA00004496"/>
    </source>
</evidence>
<evidence type="ECO:0000256" key="14">
    <source>
        <dbReference type="PIRSR" id="PIRSR000724-1"/>
    </source>
</evidence>
<dbReference type="SUPFAM" id="SSF53748">
    <property type="entry name" value="Phosphoglycerate kinase"/>
    <property type="match status" value="1"/>
</dbReference>
<evidence type="ECO:0000256" key="5">
    <source>
        <dbReference type="ARBA" id="ARBA00008982"/>
    </source>
</evidence>
<feature type="binding site" evidence="15">
    <location>
        <begin position="373"/>
        <end position="376"/>
    </location>
    <ligand>
        <name>ATP</name>
        <dbReference type="ChEBI" id="CHEBI:30616"/>
    </ligand>
</feature>